<keyword evidence="3" id="KW-1185">Reference proteome</keyword>
<reference evidence="2 3" key="1">
    <citation type="submission" date="2021-03" db="EMBL/GenBank/DDBJ databases">
        <title>Caproiciproducens sp. nov. isolated from feces of cow.</title>
        <authorList>
            <person name="Choi J.-Y."/>
        </authorList>
    </citation>
    <scope>NUCLEOTIDE SEQUENCE [LARGE SCALE GENOMIC DNA]</scope>
    <source>
        <strain evidence="2 3">AGMB10547</strain>
    </source>
</reference>
<dbReference type="Proteomes" id="UP000719942">
    <property type="component" value="Unassembled WGS sequence"/>
</dbReference>
<comment type="caution">
    <text evidence="2">The sequence shown here is derived from an EMBL/GenBank/DDBJ whole genome shotgun (WGS) entry which is preliminary data.</text>
</comment>
<proteinExistence type="predicted"/>
<evidence type="ECO:0000313" key="3">
    <source>
        <dbReference type="Proteomes" id="UP000719942"/>
    </source>
</evidence>
<organism evidence="2 3">
    <name type="scientific">Caproiciproducens faecalis</name>
    <dbReference type="NCBI Taxonomy" id="2820301"/>
    <lineage>
        <taxon>Bacteria</taxon>
        <taxon>Bacillati</taxon>
        <taxon>Bacillota</taxon>
        <taxon>Clostridia</taxon>
        <taxon>Eubacteriales</taxon>
        <taxon>Acutalibacteraceae</taxon>
        <taxon>Caproiciproducens</taxon>
    </lineage>
</organism>
<dbReference type="EMBL" id="JAGFNZ010000003">
    <property type="protein sequence ID" value="MBW7572926.1"/>
    <property type="molecule type" value="Genomic_DNA"/>
</dbReference>
<evidence type="ECO:0000313" key="2">
    <source>
        <dbReference type="EMBL" id="MBW7572926.1"/>
    </source>
</evidence>
<protein>
    <submittedName>
        <fullName evidence="2">Uncharacterized protein</fullName>
    </submittedName>
</protein>
<dbReference type="RefSeq" id="WP_219965341.1">
    <property type="nucleotide sequence ID" value="NZ_JAGFNZ010000003.1"/>
</dbReference>
<keyword evidence="1" id="KW-0472">Membrane</keyword>
<feature type="transmembrane region" description="Helical" evidence="1">
    <location>
        <begin position="16"/>
        <end position="32"/>
    </location>
</feature>
<keyword evidence="1" id="KW-1133">Transmembrane helix</keyword>
<feature type="transmembrane region" description="Helical" evidence="1">
    <location>
        <begin position="38"/>
        <end position="56"/>
    </location>
</feature>
<accession>A0ABS7DQS2</accession>
<sequence length="79" mass="9023">MKKRKFTELSEPQKRFYMYLGLLIASLFFAIGNPQGSWLPIGLGIGMIVVYAPDALRRLKNGRKEHGDGEPEDQNDQDR</sequence>
<name>A0ABS7DQS2_9FIRM</name>
<keyword evidence="1" id="KW-0812">Transmembrane</keyword>
<gene>
    <name evidence="2" type="ORF">J5W02_08875</name>
</gene>
<evidence type="ECO:0000256" key="1">
    <source>
        <dbReference type="SAM" id="Phobius"/>
    </source>
</evidence>